<feature type="compositionally biased region" description="Low complexity" evidence="2">
    <location>
        <begin position="23"/>
        <end position="33"/>
    </location>
</feature>
<sequence>MESNQRMEEKLLTVQQTTENPPTSSSTTGMSSMFNNAQNIDITGGSFNVTSVTNNNTVGPSLEILRKRVAPNAILNTGGRADEVRCHPGTRKEVIGHVEKWGDAQGNQTTPMFWLSGPAGAGKSAILQTMAERYDEDKVPHANFFFFRADTSRSNASPLIATLLHQIILLYPSLRDPVATVLSADPLILDSTLANQLAQLIVTPLRTIQQSSSDYRPILLLIDGLDECDSESKHSQHKILHAFDKVLAEHPCPFRLLVASRDESQIRVAFNKLHSQCCHLYLDDQYSPKNDIRVFINAQFEQIRKTHPLAHMLDASWPSVNDVSYIVEKSSGQFIYAATVMRFILDSSASPIVSLQRVQGAARLATKSPFSHLDSIYSYILSQADNQEVLKDILQSQLLITRSEMRSEENFGSEERRRTERGMSGYRQCADTPLMELLSLVNPRYTAAIVYSCLADLTPIARYASHTEHLQFYHASFSDYLLDQSRSADYFVDPAVFTFEILPTVWNCMDKEGNVQLWLEFGLAGLRQLQELPPGLMKILASSERVWSDSGHAPVLECSVFQTMYDLCTCDDDVMNFRRIVHKWINNNHHAIRFHDLDLNEIPFGHRCAVMAVLQERDQTARWPPPCVQKQMLTQSNPRYDLTYRHVLKAWISWAVRNDISCDGLRDLPDAQWYIWRSMVKKRATRHWFSSSKK</sequence>
<dbReference type="Pfam" id="PF24883">
    <property type="entry name" value="NPHP3_N"/>
    <property type="match status" value="1"/>
</dbReference>
<protein>
    <recommendedName>
        <fullName evidence="3">NACHT domain-containing protein</fullName>
    </recommendedName>
</protein>
<organism evidence="4 5">
    <name type="scientific">Psilocybe cf. subviscida</name>
    <dbReference type="NCBI Taxonomy" id="2480587"/>
    <lineage>
        <taxon>Eukaryota</taxon>
        <taxon>Fungi</taxon>
        <taxon>Dikarya</taxon>
        <taxon>Basidiomycota</taxon>
        <taxon>Agaricomycotina</taxon>
        <taxon>Agaricomycetes</taxon>
        <taxon>Agaricomycetidae</taxon>
        <taxon>Agaricales</taxon>
        <taxon>Agaricineae</taxon>
        <taxon>Strophariaceae</taxon>
        <taxon>Psilocybe</taxon>
    </lineage>
</organism>
<feature type="region of interest" description="Disordered" evidence="2">
    <location>
        <begin position="1"/>
        <end position="37"/>
    </location>
</feature>
<dbReference type="PANTHER" id="PTHR10039">
    <property type="entry name" value="AMELOGENIN"/>
    <property type="match status" value="1"/>
</dbReference>
<dbReference type="EMBL" id="JAACJJ010000014">
    <property type="protein sequence ID" value="KAF5327334.1"/>
    <property type="molecule type" value="Genomic_DNA"/>
</dbReference>
<dbReference type="InterPro" id="IPR027417">
    <property type="entry name" value="P-loop_NTPase"/>
</dbReference>
<evidence type="ECO:0000313" key="5">
    <source>
        <dbReference type="Proteomes" id="UP000567179"/>
    </source>
</evidence>
<comment type="caution">
    <text evidence="4">The sequence shown here is derived from an EMBL/GenBank/DDBJ whole genome shotgun (WGS) entry which is preliminary data.</text>
</comment>
<dbReference type="InterPro" id="IPR007111">
    <property type="entry name" value="NACHT_NTPase"/>
</dbReference>
<keyword evidence="5" id="KW-1185">Reference proteome</keyword>
<dbReference type="Proteomes" id="UP000567179">
    <property type="component" value="Unassembled WGS sequence"/>
</dbReference>
<evidence type="ECO:0000259" key="3">
    <source>
        <dbReference type="PROSITE" id="PS50837"/>
    </source>
</evidence>
<dbReference type="Gene3D" id="3.40.50.300">
    <property type="entry name" value="P-loop containing nucleotide triphosphate hydrolases"/>
    <property type="match status" value="1"/>
</dbReference>
<dbReference type="OrthoDB" id="5967843at2759"/>
<proteinExistence type="predicted"/>
<feature type="compositionally biased region" description="Basic and acidic residues" evidence="2">
    <location>
        <begin position="1"/>
        <end position="11"/>
    </location>
</feature>
<evidence type="ECO:0000256" key="1">
    <source>
        <dbReference type="ARBA" id="ARBA00022737"/>
    </source>
</evidence>
<gene>
    <name evidence="4" type="ORF">D9619_003973</name>
</gene>
<evidence type="ECO:0000256" key="2">
    <source>
        <dbReference type="SAM" id="MobiDB-lite"/>
    </source>
</evidence>
<dbReference type="InterPro" id="IPR056884">
    <property type="entry name" value="NPHP3-like_N"/>
</dbReference>
<name>A0A8H5BPV6_9AGAR</name>
<dbReference type="SUPFAM" id="SSF52540">
    <property type="entry name" value="P-loop containing nucleoside triphosphate hydrolases"/>
    <property type="match status" value="1"/>
</dbReference>
<dbReference type="AlphaFoldDB" id="A0A8H5BPV6"/>
<reference evidence="4 5" key="1">
    <citation type="journal article" date="2020" name="ISME J.">
        <title>Uncovering the hidden diversity of litter-decomposition mechanisms in mushroom-forming fungi.</title>
        <authorList>
            <person name="Floudas D."/>
            <person name="Bentzer J."/>
            <person name="Ahren D."/>
            <person name="Johansson T."/>
            <person name="Persson P."/>
            <person name="Tunlid A."/>
        </authorList>
    </citation>
    <scope>NUCLEOTIDE SEQUENCE [LARGE SCALE GENOMIC DNA]</scope>
    <source>
        <strain evidence="4 5">CBS 101986</strain>
    </source>
</reference>
<evidence type="ECO:0000313" key="4">
    <source>
        <dbReference type="EMBL" id="KAF5327334.1"/>
    </source>
</evidence>
<dbReference type="PROSITE" id="PS50837">
    <property type="entry name" value="NACHT"/>
    <property type="match status" value="1"/>
</dbReference>
<feature type="compositionally biased region" description="Polar residues" evidence="2">
    <location>
        <begin position="13"/>
        <end position="22"/>
    </location>
</feature>
<keyword evidence="1" id="KW-0677">Repeat</keyword>
<accession>A0A8H5BPV6</accession>
<feature type="domain" description="NACHT" evidence="3">
    <location>
        <begin position="111"/>
        <end position="261"/>
    </location>
</feature>